<keyword evidence="2" id="KW-0732">Signal</keyword>
<reference evidence="4 5" key="1">
    <citation type="submission" date="2020-08" db="EMBL/GenBank/DDBJ databases">
        <title>Genomic Encyclopedia of Type Strains, Phase IV (KMG-IV): sequencing the most valuable type-strain genomes for metagenomic binning, comparative biology and taxonomic classification.</title>
        <authorList>
            <person name="Goeker M."/>
        </authorList>
    </citation>
    <scope>NUCLEOTIDE SEQUENCE [LARGE SCALE GENOMIC DNA]</scope>
    <source>
        <strain evidence="4 5">DSM 102234</strain>
    </source>
</reference>
<protein>
    <recommendedName>
        <fullName evidence="3">PRC-barrel domain-containing protein</fullName>
    </recommendedName>
</protein>
<evidence type="ECO:0000313" key="5">
    <source>
        <dbReference type="Proteomes" id="UP000530268"/>
    </source>
</evidence>
<organism evidence="4 5">
    <name type="scientific">Sulfitobacter undariae</name>
    <dbReference type="NCBI Taxonomy" id="1563671"/>
    <lineage>
        <taxon>Bacteria</taxon>
        <taxon>Pseudomonadati</taxon>
        <taxon>Pseudomonadota</taxon>
        <taxon>Alphaproteobacteria</taxon>
        <taxon>Rhodobacterales</taxon>
        <taxon>Roseobacteraceae</taxon>
        <taxon>Sulfitobacter</taxon>
    </lineage>
</organism>
<evidence type="ECO:0000313" key="4">
    <source>
        <dbReference type="EMBL" id="MBB3995032.1"/>
    </source>
</evidence>
<name>A0A7W6E5C0_9RHOB</name>
<dbReference type="RefSeq" id="WP_184566584.1">
    <property type="nucleotide sequence ID" value="NZ_JACIEI010000010.1"/>
</dbReference>
<feature type="signal peptide" evidence="2">
    <location>
        <begin position="1"/>
        <end position="20"/>
    </location>
</feature>
<evidence type="ECO:0000259" key="3">
    <source>
        <dbReference type="Pfam" id="PF05239"/>
    </source>
</evidence>
<feature type="compositionally biased region" description="Low complexity" evidence="1">
    <location>
        <begin position="39"/>
        <end position="55"/>
    </location>
</feature>
<dbReference type="InterPro" id="IPR027275">
    <property type="entry name" value="PRC-brl_dom"/>
</dbReference>
<comment type="caution">
    <text evidence="4">The sequence shown here is derived from an EMBL/GenBank/DDBJ whole genome shotgun (WGS) entry which is preliminary data.</text>
</comment>
<dbReference type="InterPro" id="IPR011033">
    <property type="entry name" value="PRC_barrel-like_sf"/>
</dbReference>
<keyword evidence="5" id="KW-1185">Reference proteome</keyword>
<evidence type="ECO:0000256" key="2">
    <source>
        <dbReference type="SAM" id="SignalP"/>
    </source>
</evidence>
<dbReference type="EMBL" id="JACIEI010000010">
    <property type="protein sequence ID" value="MBB3995032.1"/>
    <property type="molecule type" value="Genomic_DNA"/>
</dbReference>
<feature type="domain" description="PRC-barrel" evidence="3">
    <location>
        <begin position="77"/>
        <end position="173"/>
    </location>
</feature>
<dbReference type="PANTHER" id="PTHR36505:SF1">
    <property type="entry name" value="BLR1072 PROTEIN"/>
    <property type="match status" value="1"/>
</dbReference>
<feature type="region of interest" description="Disordered" evidence="1">
    <location>
        <begin position="29"/>
        <end position="55"/>
    </location>
</feature>
<accession>A0A7W6E5C0</accession>
<dbReference type="Proteomes" id="UP000530268">
    <property type="component" value="Unassembled WGS sequence"/>
</dbReference>
<dbReference type="AlphaFoldDB" id="A0A7W6E5C0"/>
<dbReference type="PANTHER" id="PTHR36505">
    <property type="entry name" value="BLR1072 PROTEIN"/>
    <property type="match status" value="1"/>
</dbReference>
<dbReference type="Gene3D" id="2.30.30.240">
    <property type="entry name" value="PRC-barrel domain"/>
    <property type="match status" value="1"/>
</dbReference>
<dbReference type="SUPFAM" id="SSF50346">
    <property type="entry name" value="PRC-barrel domain"/>
    <property type="match status" value="1"/>
</dbReference>
<gene>
    <name evidence="4" type="ORF">GGR95_002682</name>
</gene>
<feature type="chain" id="PRO_5031400396" description="PRC-barrel domain-containing protein" evidence="2">
    <location>
        <begin position="21"/>
        <end position="185"/>
    </location>
</feature>
<evidence type="ECO:0000256" key="1">
    <source>
        <dbReference type="SAM" id="MobiDB-lite"/>
    </source>
</evidence>
<proteinExistence type="predicted"/>
<dbReference type="Pfam" id="PF05239">
    <property type="entry name" value="PRC"/>
    <property type="match status" value="1"/>
</dbReference>
<sequence>MTRLLTTTAVLLSMSGAAFAEAEATKPVADPVTGSSMEAPATATDPVATDPAASATAPDSAMANEMGIAAAEASITDFYASDLIGMRVYNVEADYDMAAPLAAGGETEWDDIGEINDIVVTADGKVSAVILGIGGFLGIGERDVAVNMGAINVLTQDGDANDRFLVVQTSKEELEQLTEFTRDDL</sequence>